<dbReference type="GO" id="GO:0007165">
    <property type="term" value="P:signal transduction"/>
    <property type="evidence" value="ECO:0007669"/>
    <property type="project" value="TreeGrafter"/>
</dbReference>
<evidence type="ECO:0000256" key="1">
    <source>
        <dbReference type="ARBA" id="ARBA00004167"/>
    </source>
</evidence>
<evidence type="ECO:0000256" key="9">
    <source>
        <dbReference type="SAM" id="MobiDB-lite"/>
    </source>
</evidence>
<proteinExistence type="predicted"/>
<feature type="compositionally biased region" description="Low complexity" evidence="9">
    <location>
        <begin position="1"/>
        <end position="14"/>
    </location>
</feature>
<dbReference type="OrthoDB" id="6152257at2759"/>
<dbReference type="PROSITE" id="PS51450">
    <property type="entry name" value="LRR"/>
    <property type="match status" value="1"/>
</dbReference>
<dbReference type="SUPFAM" id="SSF56219">
    <property type="entry name" value="DNase I-like"/>
    <property type="match status" value="1"/>
</dbReference>
<evidence type="ECO:0000256" key="2">
    <source>
        <dbReference type="ARBA" id="ARBA00022614"/>
    </source>
</evidence>
<evidence type="ECO:0000313" key="12">
    <source>
        <dbReference type="Proteomes" id="UP000683360"/>
    </source>
</evidence>
<evidence type="ECO:0000256" key="6">
    <source>
        <dbReference type="ARBA" id="ARBA00022989"/>
    </source>
</evidence>
<keyword evidence="7 10" id="KW-0472">Membrane</keyword>
<keyword evidence="6 10" id="KW-1133">Transmembrane helix</keyword>
<evidence type="ECO:0000256" key="3">
    <source>
        <dbReference type="ARBA" id="ARBA00022692"/>
    </source>
</evidence>
<evidence type="ECO:0000256" key="7">
    <source>
        <dbReference type="ARBA" id="ARBA00023136"/>
    </source>
</evidence>
<evidence type="ECO:0000256" key="8">
    <source>
        <dbReference type="ARBA" id="ARBA00023180"/>
    </source>
</evidence>
<dbReference type="InterPro" id="IPR032675">
    <property type="entry name" value="LRR_dom_sf"/>
</dbReference>
<sequence>MGKKNNGNGNTRNKSTQDKSKSNDVIDGNTLDDSVSVIGAITEAHNVIYNADETMFGHLFDNTQSKSNKLKRKLSTVSDSESESDSVKTTKQQKRTKNLQATVSGSVSNVIAEAEVHMDSSISPDVRVLSQMISTLSHDMRNMFGDMNTRINDLERNLERKITVKVNQIIDKRVNSEIKKVRSEVNAVVDSLRLDIDEDLQVVEKKLEDFSNQITNQSTSNIDCNLVIRNLPESTNENIVSKVSALFREGLKVQITPINCERKQSRSTHTSGVVIVSCKSKAVVNDVMSAKYKLKSSRQYSDVFIHRDQTVQQRIERKNFQTIVDVLKSVDPHINMKGAEVIASRFVNSKRSSENRNEHESRGTSHTQQNTSRRGTNNSTRSNTSNLHSNYNARTSHREQNNGHSSRNHHQQSRKENSTRQIDKDTFFDTLITQVYEHQNKGPFFICGDFNSRCGNESDYIEGVDNLCQRNVIDFKCNSYCNAFIDFLISANCCILNGRNFVNNDYTCVSTKGCSVVDYCIVPYDNLNLFKDFCVIRANDLVTSAGFDVNGVDLKLIPDHSLIKWSIDLNAFMSNVQPTNDKDETFSTKFEKFDFNKIPANFMNTNNVYQNICSLIESLKTVEHQQNCVNGIYDDFCKTVESEMSDKIPSKTIFVGGKQSNKKYRNRKPWWNESLSKLWYEMCNAEKAWNKSNSMQQKQLKAIYVQKRKHFDSEVQKNKNQHMFWKKIGKIGIAESRKHVIPMEVIDDDGNVSSELTDVLDKWKSEYSELLNQQNSSIRVSDSCTSLNEASTFNDFLLTEPISYQETVHVIEKTKRGKSAGIDNLPGEVFLNQSSALFLYHLFDICFRYGNVPDLWNRIIINPIPKSNMSDARDPLCYRGIALAAVSYKLYCYILSDRLAQLVDDNNVLVDEQNDFRQQRSTIDQLSSLTNLIDVRKKLRFINIYRRNMKLSSLLLVAVLFHSGTTHDCFIDNGSHFRADCHNQNLTGIPQDLPIDIEFLDLSENNLGVILNKSFARYSQLKALEIQYSKIHTVQPEGFDGLNSLENLSLAGNALNISTDGLFILKSIRNIINLDFSLNMDSPNKKGFLFYPDTAFQQLTQLRNLSIDLYGQPVFGPGFRYLKLDHLQFKSCSIKALHNKTFVNFPYSIKALHLTECKLIENKDIEINVLFPFSKLSILSLSGTSIYLTKGLELLYPFRNKSLEILDLSHMVKPPNYDKQSITPDAIILTAEKTQYLKTICVKTLSLADNNVVDILPHSFFDSDWKHLDCLEHIDLSGNRFGFSSLGFQMRKTSPKLANLKIFDFSYIPLRYKSANYLPVTTDVNPNQFRFKHEDESCSDAAHSILTLNVPIPPRLEFVRITHVLGAPPLIKLNLQNTASVRYVDMSYYDVKCFPVILINETENNLEYLDLSGIDCKLYYKNIPFFRALKTLIMKGAHFYRAVENSINLLLNVPNLTKLDLSSNSLFTIPASFLKHLKYLGTLRLSHNYLNNVPSAIADLRNLRSLDLTGNRIFTVFPNFTSWFNSQRTVNTTFHLQILGNDFSCSCEHQGFIRWLNTTKITLDNVKPYKCRLTNGSITTTQVVLQNFHSLFSNCYATTWLYIGISIVIFCLHNYSSNCSYF</sequence>
<dbReference type="GO" id="GO:0005886">
    <property type="term" value="C:plasma membrane"/>
    <property type="evidence" value="ECO:0007669"/>
    <property type="project" value="TreeGrafter"/>
</dbReference>
<dbReference type="InterPro" id="IPR001611">
    <property type="entry name" value="Leu-rich_rpt"/>
</dbReference>
<feature type="compositionally biased region" description="Basic and acidic residues" evidence="9">
    <location>
        <begin position="15"/>
        <end position="24"/>
    </location>
</feature>
<dbReference type="SUPFAM" id="SSF52058">
    <property type="entry name" value="L domain-like"/>
    <property type="match status" value="1"/>
</dbReference>
<evidence type="ECO:0000256" key="10">
    <source>
        <dbReference type="SAM" id="Phobius"/>
    </source>
</evidence>
<keyword evidence="8" id="KW-0325">Glycoprotein</keyword>
<feature type="region of interest" description="Disordered" evidence="9">
    <location>
        <begin position="1"/>
        <end position="29"/>
    </location>
</feature>
<evidence type="ECO:0000256" key="5">
    <source>
        <dbReference type="ARBA" id="ARBA00022737"/>
    </source>
</evidence>
<dbReference type="PANTHER" id="PTHR24365:SF541">
    <property type="entry name" value="PROTEIN TOLL-RELATED"/>
    <property type="match status" value="1"/>
</dbReference>
<feature type="compositionally biased region" description="Basic and acidic residues" evidence="9">
    <location>
        <begin position="351"/>
        <end position="363"/>
    </location>
</feature>
<dbReference type="Gene3D" id="3.60.10.10">
    <property type="entry name" value="Endonuclease/exonuclease/phosphatase"/>
    <property type="match status" value="1"/>
</dbReference>
<comment type="caution">
    <text evidence="11">The sequence shown here is derived from an EMBL/GenBank/DDBJ whole genome shotgun (WGS) entry which is preliminary data.</text>
</comment>
<keyword evidence="5" id="KW-0677">Repeat</keyword>
<keyword evidence="4" id="KW-0732">Signal</keyword>
<name>A0A8S3QFU1_MYTED</name>
<organism evidence="11 12">
    <name type="scientific">Mytilus edulis</name>
    <name type="common">Blue mussel</name>
    <dbReference type="NCBI Taxonomy" id="6550"/>
    <lineage>
        <taxon>Eukaryota</taxon>
        <taxon>Metazoa</taxon>
        <taxon>Spiralia</taxon>
        <taxon>Lophotrochozoa</taxon>
        <taxon>Mollusca</taxon>
        <taxon>Bivalvia</taxon>
        <taxon>Autobranchia</taxon>
        <taxon>Pteriomorphia</taxon>
        <taxon>Mytilida</taxon>
        <taxon>Mytiloidea</taxon>
        <taxon>Mytilidae</taxon>
        <taxon>Mytilinae</taxon>
        <taxon>Mytilus</taxon>
    </lineage>
</organism>
<protein>
    <submittedName>
        <fullName evidence="11">Uncharacterized protein</fullName>
    </submittedName>
</protein>
<feature type="region of interest" description="Disordered" evidence="9">
    <location>
        <begin position="65"/>
        <end position="99"/>
    </location>
</feature>
<feature type="compositionally biased region" description="Low complexity" evidence="9">
    <location>
        <begin position="370"/>
        <end position="386"/>
    </location>
</feature>
<dbReference type="Proteomes" id="UP000683360">
    <property type="component" value="Unassembled WGS sequence"/>
</dbReference>
<dbReference type="Gene3D" id="3.80.10.10">
    <property type="entry name" value="Ribonuclease Inhibitor"/>
    <property type="match status" value="3"/>
</dbReference>
<accession>A0A8S3QFU1</accession>
<gene>
    <name evidence="11" type="ORF">MEDL_7816</name>
</gene>
<dbReference type="Pfam" id="PF13855">
    <property type="entry name" value="LRR_8"/>
    <property type="match status" value="2"/>
</dbReference>
<evidence type="ECO:0000313" key="11">
    <source>
        <dbReference type="EMBL" id="CAG2192663.1"/>
    </source>
</evidence>
<keyword evidence="2" id="KW-0433">Leucine-rich repeat</keyword>
<dbReference type="PANTHER" id="PTHR24365">
    <property type="entry name" value="TOLL-LIKE RECEPTOR"/>
    <property type="match status" value="1"/>
</dbReference>
<keyword evidence="3 10" id="KW-0812">Transmembrane</keyword>
<comment type="subcellular location">
    <subcellularLocation>
        <location evidence="1">Membrane</location>
        <topology evidence="1">Single-pass membrane protein</topology>
    </subcellularLocation>
</comment>
<evidence type="ECO:0000256" key="4">
    <source>
        <dbReference type="ARBA" id="ARBA00022729"/>
    </source>
</evidence>
<dbReference type="GO" id="GO:0038023">
    <property type="term" value="F:signaling receptor activity"/>
    <property type="evidence" value="ECO:0007669"/>
    <property type="project" value="TreeGrafter"/>
</dbReference>
<dbReference type="EMBL" id="CAJPWZ010000429">
    <property type="protein sequence ID" value="CAG2192663.1"/>
    <property type="molecule type" value="Genomic_DNA"/>
</dbReference>
<dbReference type="InterPro" id="IPR036691">
    <property type="entry name" value="Endo/exonu/phosph_ase_sf"/>
</dbReference>
<reference evidence="11" key="1">
    <citation type="submission" date="2021-03" db="EMBL/GenBank/DDBJ databases">
        <authorList>
            <person name="Bekaert M."/>
        </authorList>
    </citation>
    <scope>NUCLEOTIDE SEQUENCE</scope>
</reference>
<dbReference type="SMART" id="SM00369">
    <property type="entry name" value="LRR_TYP"/>
    <property type="match status" value="5"/>
</dbReference>
<dbReference type="InterPro" id="IPR003591">
    <property type="entry name" value="Leu-rich_rpt_typical-subtyp"/>
</dbReference>
<feature type="region of interest" description="Disordered" evidence="9">
    <location>
        <begin position="347"/>
        <end position="420"/>
    </location>
</feature>
<feature type="transmembrane region" description="Helical" evidence="10">
    <location>
        <begin position="1596"/>
        <end position="1615"/>
    </location>
</feature>
<keyword evidence="12" id="KW-1185">Reference proteome</keyword>